<dbReference type="Gene3D" id="2.60.420.10">
    <property type="entry name" value="Maltose phosphorylase, domain 3"/>
    <property type="match status" value="1"/>
</dbReference>
<reference evidence="7 8" key="1">
    <citation type="submission" date="2009-01" db="EMBL/GenBank/DDBJ databases">
        <authorList>
            <person name="Fulton L."/>
            <person name="Clifton S."/>
            <person name="Fulton B."/>
            <person name="Xu J."/>
            <person name="Minx P."/>
            <person name="Pepin K.H."/>
            <person name="Johnson M."/>
            <person name="Bhonagiri V."/>
            <person name="Nash W.E."/>
            <person name="Mardis E.R."/>
            <person name="Wilson R.K."/>
        </authorList>
    </citation>
    <scope>NUCLEOTIDE SEQUENCE [LARGE SCALE GENOMIC DNA]</scope>
    <source>
        <strain evidence="7 8">DSM 5476</strain>
    </source>
</reference>
<evidence type="ECO:0000256" key="1">
    <source>
        <dbReference type="ARBA" id="ARBA00001445"/>
    </source>
</evidence>
<dbReference type="HOGENOM" id="CLU_002926_3_1_9"/>
<dbReference type="Gene3D" id="1.20.1270.90">
    <property type="entry name" value="AF1782-like"/>
    <property type="match status" value="3"/>
</dbReference>
<dbReference type="Pfam" id="PF05592">
    <property type="entry name" value="Bac_rhamnosid"/>
    <property type="match status" value="1"/>
</dbReference>
<evidence type="ECO:0000256" key="4">
    <source>
        <dbReference type="ARBA" id="ARBA00023295"/>
    </source>
</evidence>
<dbReference type="GO" id="GO:0005975">
    <property type="term" value="P:carbohydrate metabolic process"/>
    <property type="evidence" value="ECO:0007669"/>
    <property type="project" value="InterPro"/>
</dbReference>
<evidence type="ECO:0000256" key="2">
    <source>
        <dbReference type="ARBA" id="ARBA00012652"/>
    </source>
</evidence>
<proteinExistence type="predicted"/>
<comment type="caution">
    <text evidence="7">The sequence shown here is derived from an EMBL/GenBank/DDBJ whole genome shotgun (WGS) entry which is preliminary data.</text>
</comment>
<dbReference type="Pfam" id="PF08531">
    <property type="entry name" value="Bac_rhamnosid_N"/>
    <property type="match status" value="1"/>
</dbReference>
<keyword evidence="5" id="KW-0732">Signal</keyword>
<dbReference type="EMBL" id="ACEC01000032">
    <property type="protein sequence ID" value="EEG31538.1"/>
    <property type="molecule type" value="Genomic_DNA"/>
</dbReference>
<dbReference type="InterPro" id="IPR035398">
    <property type="entry name" value="Bac_rhamnosid_C"/>
</dbReference>
<dbReference type="PANTHER" id="PTHR33307:SF6">
    <property type="entry name" value="ALPHA-RHAMNOSIDASE (EUROFUNG)-RELATED"/>
    <property type="match status" value="1"/>
</dbReference>
<dbReference type="Pfam" id="PF17390">
    <property type="entry name" value="Bac_rhamnosid_C"/>
    <property type="match status" value="1"/>
</dbReference>
<organism evidence="7 8">
    <name type="scientific">[Clostridium] methylpentosum DSM 5476</name>
    <dbReference type="NCBI Taxonomy" id="537013"/>
    <lineage>
        <taxon>Bacteria</taxon>
        <taxon>Bacillati</taxon>
        <taxon>Bacillota</taxon>
        <taxon>Clostridia</taxon>
        <taxon>Eubacteriales</taxon>
        <taxon>Oscillospiraceae</taxon>
        <taxon>Oscillospiraceae incertae sedis</taxon>
    </lineage>
</organism>
<evidence type="ECO:0000256" key="3">
    <source>
        <dbReference type="ARBA" id="ARBA00022801"/>
    </source>
</evidence>
<dbReference type="InterPro" id="IPR012341">
    <property type="entry name" value="6hp_glycosidase-like_sf"/>
</dbReference>
<feature type="signal peptide" evidence="5">
    <location>
        <begin position="1"/>
        <end position="22"/>
    </location>
</feature>
<dbReference type="InterPro" id="IPR008902">
    <property type="entry name" value="Rhamnosid_concanavalin"/>
</dbReference>
<dbReference type="eggNOG" id="COG3387">
    <property type="taxonomic scope" value="Bacteria"/>
</dbReference>
<dbReference type="InterPro" id="IPR013783">
    <property type="entry name" value="Ig-like_fold"/>
</dbReference>
<dbReference type="Gene3D" id="2.60.40.10">
    <property type="entry name" value="Immunoglobulins"/>
    <property type="match status" value="1"/>
</dbReference>
<dbReference type="EC" id="3.2.1.40" evidence="2"/>
<dbReference type="Pfam" id="PF17389">
    <property type="entry name" value="Bac_rhamnosid6H"/>
    <property type="match status" value="1"/>
</dbReference>
<dbReference type="SUPFAM" id="SSF48208">
    <property type="entry name" value="Six-hairpin glycosidases"/>
    <property type="match status" value="1"/>
</dbReference>
<dbReference type="InterPro" id="IPR000421">
    <property type="entry name" value="FA58C"/>
</dbReference>
<gene>
    <name evidence="7" type="ORF">CLOSTMETH_00848</name>
</gene>
<dbReference type="InterPro" id="IPR008928">
    <property type="entry name" value="6-hairpin_glycosidase_sf"/>
</dbReference>
<dbReference type="SUPFAM" id="SSF49785">
    <property type="entry name" value="Galactose-binding domain-like"/>
    <property type="match status" value="1"/>
</dbReference>
<dbReference type="Gene3D" id="2.60.120.260">
    <property type="entry name" value="Galactose-binding domain-like"/>
    <property type="match status" value="3"/>
</dbReference>
<dbReference type="InterPro" id="IPR016007">
    <property type="entry name" value="Alpha_rhamnosid"/>
</dbReference>
<feature type="domain" description="F5/8 type C" evidence="6">
    <location>
        <begin position="1468"/>
        <end position="1572"/>
    </location>
</feature>
<dbReference type="InterPro" id="IPR035396">
    <property type="entry name" value="Bac_rhamnosid6H"/>
</dbReference>
<sequence>MLALLLSFAMTASMASSWNALAAQGDATAILNLRTEDQTNPIGIDDTAPTFSWQMKSSELGQKQTAYRVVVATDSELTDVVWDSDRQLDSRSVGIQYQGPPLDPSTVYYWGVTVWNKDGDVVSSDIAQFETGLLGMEGWNRSQWIQVGTSTEPPEEVLPLNYAIDLDFQVETGGIAVVFEAQDKSNYLMWQFSVSGDELHFRPHTKKNGGYGVVKDVNVTASADQGALGQQHLRIEVAGQEVKTYLNGRHIDTTPSSSLNGLGFGTQRGRVGFRSTDSGKEAGYLDNLVITDYAADEGGLVTAAYNFDDGKNPFDAGEIKDGRFYTNWTGSSDITGLEPSQQSPDVQDVHYVVEADVTCQQDAVSILFNAADPSNFYMWQLNTADRKGSVLLKPHTWKGGAYATYGGHTRNVTAAVGGVEAFQSTPVHLKLDVTQDEIKTYLNGTLVDTFAIGERSDQGTTGIPVQTGYLGFRSSANEEGRVDNFALTDYTDNSEGEVLYSYTFDDENDNPFLAGTIENGAFVVKGIDILLPPIGVPTFRREFIPRQEVVSARLYTTGRGVYEAFLNGERVGQPQPDGRVVYDELKPGFTSPNQRASYYSYDVTPMIKQNAANAISATVTSGWWSDAVAWNTGKTSAFRAQLLLTYADGSSQVIGTDRDWKTTLTGPVIKADIYQGEVYDARCDTSYRESDYDDSGWTYAELHTEFRGVISAQQGPAVRVRDDLERSTKSVTVYNGATGATDSQYGKINVTGRYQDGEAFVLQPDEKAVFDLGQNFAGWEELELEGAAGTTVTMRHAEMLNDNDGLKSRGNDGPEGSIYTENLRTASAKGVYVMSGNGVERYHSSYTFYGFRYVEVSATQPVTIHRVKGLVVTSVQRDTGSFETSNQDVNQLFSNALWGQYSNYLSVPTDCPQRDEREGWTADTQVFSTAACYNADSKGFLEKWMQDMRDCQGSNGAYPDTAPGGGYMGQLGWADAGIIVPYNVYKMYGDKGIIEDNYASMQRYIDDFLGSTNKKGGGTAYGDWLAYESNDDQLKGLLGVAYYAWDAQMMAEMAQVMNRPEDVEKYRQVYETEKEYFQQQYVNSDGSLKIDKQTACLMALKMDLLPDEQSRETVKQMLLDNIARNGDKLQTGFLGTSVIMQTLSDIGASDVAYQLLLQRGNPSWLYSVDQGATTIWERWNSYTKESGFGDNGMNSFNHYAYGAVAEWMYGYAAGILYEFDTPGFQHFTLKPMPDQVLGFVNCSFDSPYGMIQSNWRYDNGSFFYEAEVPANTTATISVPVEEGRELTVNGKAVEELTQQDDGLVYTGTANGRATFEAAAGSYRFATTVTQYCYVTLSDAAGGVAGLVRVNGGDPQPMGKTVKLPVGEALTLEAVPYNDVDYAFSSWTGDVSSTDKTLTVVPQGDMRITANYRWIGRDSLAQGCELSSNAEWAVSDWALPHLVDGILTSEPGSLGFTSHYTSTPDVDYWIELDLGENKDFNRIQLYPRTDLLTAQGETASFPTSFDIQVRRDGETEYTELGRWEDYQAPLRKPAVLSWEQNCNARYVRLHVSKVSGMPSGEGSYYLQLAELGIYNVSSSEPVDTDKSILRAVLAYADQAKQGEEYANVIDSVRASFDAALAEAREIEGSADATQAQIDNAWMNLMREIHKLGFQKGDRAQLELLVTQAGAFDLTCYVEAGQAAFLDRLSAAQAVLADGDALQNEVDTAAGQLLDAMLALRLKADKTLLNRALDRANAVDLTLYSTESLEAFHAAKAEAEQLAADIGLTQEDQPAIDRAADNLHREIDVLTVATAAVTGDAAVQSGSSSPRTGETTPAAAVLLLLAGVFCLKQRKRR</sequence>
<dbReference type="eggNOG" id="COG3325">
    <property type="taxonomic scope" value="Bacteria"/>
</dbReference>
<dbReference type="PROSITE" id="PS50022">
    <property type="entry name" value="FA58C_3"/>
    <property type="match status" value="1"/>
</dbReference>
<dbReference type="Pfam" id="PF07554">
    <property type="entry name" value="FIVAR"/>
    <property type="match status" value="2"/>
</dbReference>
<reference evidence="7 8" key="2">
    <citation type="submission" date="2009-02" db="EMBL/GenBank/DDBJ databases">
        <title>Draft genome sequence of Clostridium methylpentosum (DSM 5476).</title>
        <authorList>
            <person name="Sudarsanam P."/>
            <person name="Ley R."/>
            <person name="Guruge J."/>
            <person name="Turnbaugh P.J."/>
            <person name="Mahowald M."/>
            <person name="Liep D."/>
            <person name="Gordon J."/>
        </authorList>
    </citation>
    <scope>NUCLEOTIDE SEQUENCE [LARGE SCALE GENOMIC DNA]</scope>
    <source>
        <strain evidence="7 8">DSM 5476</strain>
    </source>
</reference>
<dbReference type="Proteomes" id="UP000003340">
    <property type="component" value="Unassembled WGS sequence"/>
</dbReference>
<keyword evidence="8" id="KW-1185">Reference proteome</keyword>
<comment type="catalytic activity">
    <reaction evidence="1">
        <text>Hydrolysis of terminal non-reducing alpha-L-rhamnose residues in alpha-L-rhamnosides.</text>
        <dbReference type="EC" id="3.2.1.40"/>
    </reaction>
</comment>
<accession>C0EAJ3</accession>
<name>C0EAJ3_9FIRM</name>
<dbReference type="GO" id="GO:0030596">
    <property type="term" value="F:alpha-L-rhamnosidase activity"/>
    <property type="evidence" value="ECO:0007669"/>
    <property type="project" value="UniProtKB-EC"/>
</dbReference>
<keyword evidence="4" id="KW-0326">Glycosidase</keyword>
<dbReference type="Gene3D" id="2.60.120.560">
    <property type="entry name" value="Exo-inulinase, domain 1"/>
    <property type="match status" value="2"/>
</dbReference>
<protein>
    <recommendedName>
        <fullName evidence="2">alpha-L-rhamnosidase</fullName>
        <ecNumber evidence="2">3.2.1.40</ecNumber>
    </recommendedName>
</protein>
<keyword evidence="3" id="KW-0378">Hydrolase</keyword>
<dbReference type="Pfam" id="PF25788">
    <property type="entry name" value="Ig_Rha78A_N"/>
    <property type="match status" value="1"/>
</dbReference>
<dbReference type="Gene3D" id="1.50.10.10">
    <property type="match status" value="1"/>
</dbReference>
<dbReference type="STRING" id="537013.CLOSTMETH_00848"/>
<dbReference type="eggNOG" id="COG1538">
    <property type="taxonomic scope" value="Bacteria"/>
</dbReference>
<dbReference type="InterPro" id="IPR008979">
    <property type="entry name" value="Galactose-bd-like_sf"/>
</dbReference>
<dbReference type="PANTHER" id="PTHR33307">
    <property type="entry name" value="ALPHA-RHAMNOSIDASE (EUROFUNG)"/>
    <property type="match status" value="1"/>
</dbReference>
<dbReference type="Pfam" id="PF00754">
    <property type="entry name" value="F5_F8_type_C"/>
    <property type="match status" value="1"/>
</dbReference>
<evidence type="ECO:0000259" key="6">
    <source>
        <dbReference type="PROSITE" id="PS50022"/>
    </source>
</evidence>
<evidence type="ECO:0000256" key="5">
    <source>
        <dbReference type="SAM" id="SignalP"/>
    </source>
</evidence>
<evidence type="ECO:0000313" key="8">
    <source>
        <dbReference type="Proteomes" id="UP000003340"/>
    </source>
</evidence>
<dbReference type="InterPro" id="IPR013737">
    <property type="entry name" value="Bac_rhamnosid_N"/>
</dbReference>
<feature type="chain" id="PRO_5002897751" description="alpha-L-rhamnosidase" evidence="5">
    <location>
        <begin position="23"/>
        <end position="1835"/>
    </location>
</feature>
<evidence type="ECO:0000313" key="7">
    <source>
        <dbReference type="EMBL" id="EEG31538.1"/>
    </source>
</evidence>